<organism evidence="2 3">
    <name type="scientific">Jiangella mangrovi</name>
    <dbReference type="NCBI Taxonomy" id="1524084"/>
    <lineage>
        <taxon>Bacteria</taxon>
        <taxon>Bacillati</taxon>
        <taxon>Actinomycetota</taxon>
        <taxon>Actinomycetes</taxon>
        <taxon>Jiangellales</taxon>
        <taxon>Jiangellaceae</taxon>
        <taxon>Jiangella</taxon>
    </lineage>
</organism>
<dbReference type="EMBL" id="JACHMM010000001">
    <property type="protein sequence ID" value="MBB5789864.1"/>
    <property type="molecule type" value="Genomic_DNA"/>
</dbReference>
<dbReference type="Proteomes" id="UP000542813">
    <property type="component" value="Unassembled WGS sequence"/>
</dbReference>
<accession>A0A7W9GU59</accession>
<feature type="region of interest" description="Disordered" evidence="1">
    <location>
        <begin position="1"/>
        <end position="23"/>
    </location>
</feature>
<evidence type="ECO:0000313" key="2">
    <source>
        <dbReference type="EMBL" id="MBB5789864.1"/>
    </source>
</evidence>
<reference evidence="2 3" key="1">
    <citation type="submission" date="2020-08" db="EMBL/GenBank/DDBJ databases">
        <title>Sequencing the genomes of 1000 actinobacteria strains.</title>
        <authorList>
            <person name="Klenk H.-P."/>
        </authorList>
    </citation>
    <scope>NUCLEOTIDE SEQUENCE [LARGE SCALE GENOMIC DNA]</scope>
    <source>
        <strain evidence="2 3">DSM 102122</strain>
    </source>
</reference>
<keyword evidence="3" id="KW-1185">Reference proteome</keyword>
<sequence>MTKTRADKRRAKRRAAHSHRGTGPALFTDLHRDYLIAAMFAEQDGDLVDALECLRRTPHRRGSGWEKQVADLVTLGDRAEPWQWARFAVAAAQRWVAGVPSPMAARIEREICAGAGDVGDLGEPNDPALPWRTRALQITLSRTVADSLLFDELLLELFLVRVAPELERRAGGGRDWAMAPGRVYEMGEVTGVELTVRDRAAGERRVVRHLGEALGAAPGSLVYGRLLDVPGVPGSPATVFASTPLVVDEPAAQRLERLIAEDTHDLAEWGGALGAAARSGAAHLPPPPDIEGEPAAGVRLLMEQGLDRLAAERFALIQSLVAMHAIDPGATPVIAHHAAEALADPAVEAEVRRRLAGPAYVELWLSLAAAANGLDRERYLALADAEAATPVPEREPGR</sequence>
<proteinExistence type="predicted"/>
<name>A0A7W9GU59_9ACTN</name>
<dbReference type="AlphaFoldDB" id="A0A7W9GU59"/>
<evidence type="ECO:0000256" key="1">
    <source>
        <dbReference type="SAM" id="MobiDB-lite"/>
    </source>
</evidence>
<feature type="compositionally biased region" description="Basic residues" evidence="1">
    <location>
        <begin position="1"/>
        <end position="20"/>
    </location>
</feature>
<evidence type="ECO:0000313" key="3">
    <source>
        <dbReference type="Proteomes" id="UP000542813"/>
    </source>
</evidence>
<dbReference type="RefSeq" id="WP_184825514.1">
    <property type="nucleotide sequence ID" value="NZ_JACHMM010000001.1"/>
</dbReference>
<gene>
    <name evidence="2" type="ORF">HD601_004439</name>
</gene>
<protein>
    <submittedName>
        <fullName evidence="2">Uncharacterized protein</fullName>
    </submittedName>
</protein>
<comment type="caution">
    <text evidence="2">The sequence shown here is derived from an EMBL/GenBank/DDBJ whole genome shotgun (WGS) entry which is preliminary data.</text>
</comment>